<comment type="caution">
    <text evidence="2">The sequence shown here is derived from an EMBL/GenBank/DDBJ whole genome shotgun (WGS) entry which is preliminary data.</text>
</comment>
<name>A0A8S1KCI3_PARPR</name>
<accession>A0A8S1KCI3</accession>
<sequence>MDQSEHEAQEMLKPYLTQLAQLEEADRLKQAQITALRLAIEQLKQQALDHQKKYEEEQKKDAKKKGPVKK</sequence>
<dbReference type="AlphaFoldDB" id="A0A8S1KCI3"/>
<protein>
    <submittedName>
        <fullName evidence="2">Uncharacterized protein</fullName>
    </submittedName>
</protein>
<organism evidence="2 3">
    <name type="scientific">Paramecium primaurelia</name>
    <dbReference type="NCBI Taxonomy" id="5886"/>
    <lineage>
        <taxon>Eukaryota</taxon>
        <taxon>Sar</taxon>
        <taxon>Alveolata</taxon>
        <taxon>Ciliophora</taxon>
        <taxon>Intramacronucleata</taxon>
        <taxon>Oligohymenophorea</taxon>
        <taxon>Peniculida</taxon>
        <taxon>Parameciidae</taxon>
        <taxon>Paramecium</taxon>
    </lineage>
</organism>
<feature type="compositionally biased region" description="Basic residues" evidence="1">
    <location>
        <begin position="61"/>
        <end position="70"/>
    </location>
</feature>
<keyword evidence="3" id="KW-1185">Reference proteome</keyword>
<reference evidence="2" key="1">
    <citation type="submission" date="2021-01" db="EMBL/GenBank/DDBJ databases">
        <authorList>
            <consortium name="Genoscope - CEA"/>
            <person name="William W."/>
        </authorList>
    </citation>
    <scope>NUCLEOTIDE SEQUENCE</scope>
</reference>
<feature type="compositionally biased region" description="Basic and acidic residues" evidence="1">
    <location>
        <begin position="47"/>
        <end position="60"/>
    </location>
</feature>
<evidence type="ECO:0000256" key="1">
    <source>
        <dbReference type="SAM" id="MobiDB-lite"/>
    </source>
</evidence>
<evidence type="ECO:0000313" key="2">
    <source>
        <dbReference type="EMBL" id="CAD8053510.1"/>
    </source>
</evidence>
<dbReference type="EMBL" id="CAJJDM010000017">
    <property type="protein sequence ID" value="CAD8053510.1"/>
    <property type="molecule type" value="Genomic_DNA"/>
</dbReference>
<feature type="region of interest" description="Disordered" evidence="1">
    <location>
        <begin position="47"/>
        <end position="70"/>
    </location>
</feature>
<proteinExistence type="predicted"/>
<evidence type="ECO:0000313" key="3">
    <source>
        <dbReference type="Proteomes" id="UP000688137"/>
    </source>
</evidence>
<dbReference type="Proteomes" id="UP000688137">
    <property type="component" value="Unassembled WGS sequence"/>
</dbReference>
<gene>
    <name evidence="2" type="ORF">PPRIM_AZ9-3.1.T0200366</name>
</gene>